<proteinExistence type="predicted"/>
<evidence type="ECO:0000259" key="2">
    <source>
        <dbReference type="Pfam" id="PF20410"/>
    </source>
</evidence>
<dbReference type="Pfam" id="PF20410">
    <property type="entry name" value="X-Tfes_XVIPCD"/>
    <property type="match status" value="1"/>
</dbReference>
<sequence>MLLKTGGTSVIEANIASGPAAIAADYQQAYRRNGWRDFGEMPQAVHTALDPDTLQAANGRQYRRDAQGQWRHDDETAQGNTALELEATRTALQPALARHAEAMAAMPGRDATDETRQREAVLYQYRLSGTELKPDWQEAVILATQRTRQEHGLAPGGMTQLQPNAQNQIAADSPIAHLQADAGDVGRIVAVTSTQDVLRALDDVRARGHGEVAPPQPSSGRPAEAATAPERDVRTQAPREAGPSQESRIVRTAPTQAVDATAAHDLAPDSPGHIGHKPLLRIRELVREAEEKGQIGFGNEQERERFCRAALAASWDNRDTSRQLYPQRQDGALKEAELSRIDHFVVGTKGYAFLVQGSIDDPASKRVPFDIEQAKQTPVEASDRKLEAATQEVHQQQDLQRQQELARGADEQARSALVR</sequence>
<gene>
    <name evidence="3" type="ORF">OK345_11450</name>
</gene>
<protein>
    <recommendedName>
        <fullName evidence="2">X-Tfes XVIPCD domain-containing protein</fullName>
    </recommendedName>
</protein>
<name>A0ABT3JY42_9XANT</name>
<comment type="caution">
    <text evidence="3">The sequence shown here is derived from an EMBL/GenBank/DDBJ whole genome shotgun (WGS) entry which is preliminary data.</text>
</comment>
<feature type="region of interest" description="Disordered" evidence="1">
    <location>
        <begin position="372"/>
        <end position="419"/>
    </location>
</feature>
<feature type="domain" description="X-Tfes XVIPCD" evidence="2">
    <location>
        <begin position="334"/>
        <end position="387"/>
    </location>
</feature>
<accession>A0ABT3JY42</accession>
<feature type="compositionally biased region" description="Low complexity" evidence="1">
    <location>
        <begin position="391"/>
        <end position="403"/>
    </location>
</feature>
<dbReference type="RefSeq" id="WP_265128106.1">
    <property type="nucleotide sequence ID" value="NZ_JAPCHY010000009.1"/>
</dbReference>
<dbReference type="InterPro" id="IPR046519">
    <property type="entry name" value="X-Tfes_XVIPCD"/>
</dbReference>
<dbReference type="EMBL" id="JAPCHY010000009">
    <property type="protein sequence ID" value="MCW4473120.1"/>
    <property type="molecule type" value="Genomic_DNA"/>
</dbReference>
<keyword evidence="4" id="KW-1185">Reference proteome</keyword>
<organism evidence="3 4">
    <name type="scientific">Xanthomonas chitinilytica</name>
    <dbReference type="NCBI Taxonomy" id="2989819"/>
    <lineage>
        <taxon>Bacteria</taxon>
        <taxon>Pseudomonadati</taxon>
        <taxon>Pseudomonadota</taxon>
        <taxon>Gammaproteobacteria</taxon>
        <taxon>Lysobacterales</taxon>
        <taxon>Lysobacteraceae</taxon>
        <taxon>Xanthomonas</taxon>
    </lineage>
</organism>
<feature type="region of interest" description="Disordered" evidence="1">
    <location>
        <begin position="208"/>
        <end position="251"/>
    </location>
</feature>
<dbReference type="Proteomes" id="UP001209922">
    <property type="component" value="Unassembled WGS sequence"/>
</dbReference>
<evidence type="ECO:0000313" key="4">
    <source>
        <dbReference type="Proteomes" id="UP001209922"/>
    </source>
</evidence>
<evidence type="ECO:0000313" key="3">
    <source>
        <dbReference type="EMBL" id="MCW4473120.1"/>
    </source>
</evidence>
<evidence type="ECO:0000256" key="1">
    <source>
        <dbReference type="SAM" id="MobiDB-lite"/>
    </source>
</evidence>
<reference evidence="3 4" key="1">
    <citation type="submission" date="2022-10" db="EMBL/GenBank/DDBJ databases">
        <title>Xanthomonas sp. H13-6.</title>
        <authorList>
            <person name="Liu X."/>
            <person name="Deng Z."/>
            <person name="Jiang Y."/>
            <person name="Yu T."/>
            <person name="Ai J."/>
        </authorList>
    </citation>
    <scope>NUCLEOTIDE SEQUENCE [LARGE SCALE GENOMIC DNA]</scope>
    <source>
        <strain evidence="3 4">H13-6</strain>
    </source>
</reference>